<name>A0A8T2RRS8_CERRI</name>
<feature type="region of interest" description="Disordered" evidence="6">
    <location>
        <begin position="235"/>
        <end position="257"/>
    </location>
</feature>
<dbReference type="GO" id="GO:0008270">
    <property type="term" value="F:zinc ion binding"/>
    <property type="evidence" value="ECO:0007669"/>
    <property type="project" value="UniProtKB-KW"/>
</dbReference>
<keyword evidence="3" id="KW-0863">Zinc-finger</keyword>
<dbReference type="PROSITE" id="PS50127">
    <property type="entry name" value="UBC_2"/>
    <property type="match status" value="1"/>
</dbReference>
<dbReference type="AlphaFoldDB" id="A0A8T2RRS8"/>
<dbReference type="SMART" id="SM00212">
    <property type="entry name" value="UBCc"/>
    <property type="match status" value="1"/>
</dbReference>
<dbReference type="Gene3D" id="3.10.110.10">
    <property type="entry name" value="Ubiquitin Conjugating Enzyme"/>
    <property type="match status" value="1"/>
</dbReference>
<evidence type="ECO:0000256" key="3">
    <source>
        <dbReference type="ARBA" id="ARBA00022771"/>
    </source>
</evidence>
<keyword evidence="4" id="KW-0833">Ubl conjugation pathway</keyword>
<evidence type="ECO:0000313" key="8">
    <source>
        <dbReference type="EMBL" id="KAH7298671.1"/>
    </source>
</evidence>
<keyword evidence="1" id="KW-0808">Transferase</keyword>
<accession>A0A8T2RRS8</accession>
<dbReference type="InterPro" id="IPR013083">
    <property type="entry name" value="Znf_RING/FYVE/PHD"/>
</dbReference>
<evidence type="ECO:0000259" key="7">
    <source>
        <dbReference type="PROSITE" id="PS50127"/>
    </source>
</evidence>
<dbReference type="PANTHER" id="PTHR46116:SF39">
    <property type="entry name" value="BACULOVIRAL IAP REPEAT-CONTAINING PROTEIN 6"/>
    <property type="match status" value="1"/>
</dbReference>
<feature type="domain" description="UBC core" evidence="7">
    <location>
        <begin position="634"/>
        <end position="800"/>
    </location>
</feature>
<dbReference type="PANTHER" id="PTHR46116">
    <property type="entry name" value="(E3-INDEPENDENT) E2 UBIQUITIN-CONJUGATING ENZYME"/>
    <property type="match status" value="1"/>
</dbReference>
<sequence>MNIEPGKARLITCQTCKATVVYSSDGYELSNCNHGFCRTCIKSAMEQPLLNLIQVNGMDEFLMHFDHNMQCPINGCKTPFSRNDLRLVLGTDMQSLIDECITTCLAYQILYPLARCCPFCKNKNQELLVPTSQSHSLRSSTIRKAFRCNNISLPPGNSLSKAQLVKHLKNIVPSFLLCSRCSSLICLDCGSKPAVVPEKASHQCDPHRRQWFSISRCIMKLWSAYTQESALFNEERKKKPQHTDYEDSSSTCSEDWQQDGVQDPALSLYGHLVKRFSGTYLQYISQDSQTEGVHVSTKGRLRGRKTSKRAVSDQMSSSDLLAKSSIHELDDCISKIVNGHMGAISPIISAMICSHDLLYTSLKWIVKNDSIIGIASKSDLLQTLLLFLLTLSECADFLPLLCSRESKHDCFAIQRRWETPGSIMLDLQTLDTQADFIIRKGVHLLYDDQKEVKHKRIRLEVGVKNQISARLPDIVSEVRKAYETLHQKISLWEGKTLQHDWLSVTASLSGSAVKHVNSRKADVQRQFLHKKIKAFIKDIRMRSSGSAIRTRAAMRLTQMKVAKNLSELELHSHFDESDDVKSKEKLTLKIPPSELVETYQRALRPLQFEEANLLSTFHYRKELKDTRKVMWDKSRTRAISHEMTVLNTSLPLDWESSIFLRIDITRADAIRALIVGPENTPYENGIFLFDILLGDSYPIQPPKVHFLTTGGGKVTFNPNLYACGHVCLSLLGTWSGPGWQPGKSNIMQVLLSIQGLILVGDPFYNEPGSHSWPGAEREANKYKYTQRFNTVQYSIIPALESCDPLFESVVHTHFQFKASYILSQCHAWMEEEPDKSRKKQFSTFIDRISHGLDKIRGTV</sequence>
<dbReference type="OrthoDB" id="47801at2759"/>
<dbReference type="InterPro" id="IPR016135">
    <property type="entry name" value="UBQ-conjugating_enzyme/RWD"/>
</dbReference>
<evidence type="ECO:0000313" key="9">
    <source>
        <dbReference type="Proteomes" id="UP000825935"/>
    </source>
</evidence>
<protein>
    <recommendedName>
        <fullName evidence="7">UBC core domain-containing protein</fullName>
    </recommendedName>
</protein>
<dbReference type="InterPro" id="IPR017907">
    <property type="entry name" value="Znf_RING_CS"/>
</dbReference>
<feature type="compositionally biased region" description="Basic and acidic residues" evidence="6">
    <location>
        <begin position="235"/>
        <end position="245"/>
    </location>
</feature>
<dbReference type="Gene3D" id="3.30.40.10">
    <property type="entry name" value="Zinc/RING finger domain, C3HC4 (zinc finger)"/>
    <property type="match status" value="1"/>
</dbReference>
<dbReference type="Pfam" id="PF00179">
    <property type="entry name" value="UQ_con"/>
    <property type="match status" value="1"/>
</dbReference>
<dbReference type="CDD" id="cd23810">
    <property type="entry name" value="UBCc_BIRC6"/>
    <property type="match status" value="1"/>
</dbReference>
<dbReference type="Proteomes" id="UP000825935">
    <property type="component" value="Chromosome 25"/>
</dbReference>
<evidence type="ECO:0000256" key="5">
    <source>
        <dbReference type="ARBA" id="ARBA00022833"/>
    </source>
</evidence>
<proteinExistence type="predicted"/>
<keyword evidence="2" id="KW-0479">Metal-binding</keyword>
<dbReference type="PROSITE" id="PS00518">
    <property type="entry name" value="ZF_RING_1"/>
    <property type="match status" value="1"/>
</dbReference>
<keyword evidence="5" id="KW-0862">Zinc</keyword>
<evidence type="ECO:0000256" key="2">
    <source>
        <dbReference type="ARBA" id="ARBA00022723"/>
    </source>
</evidence>
<dbReference type="SUPFAM" id="SSF54495">
    <property type="entry name" value="UBC-like"/>
    <property type="match status" value="1"/>
</dbReference>
<comment type="caution">
    <text evidence="8">The sequence shown here is derived from an EMBL/GenBank/DDBJ whole genome shotgun (WGS) entry which is preliminary data.</text>
</comment>
<organism evidence="8 9">
    <name type="scientific">Ceratopteris richardii</name>
    <name type="common">Triangle waterfern</name>
    <dbReference type="NCBI Taxonomy" id="49495"/>
    <lineage>
        <taxon>Eukaryota</taxon>
        <taxon>Viridiplantae</taxon>
        <taxon>Streptophyta</taxon>
        <taxon>Embryophyta</taxon>
        <taxon>Tracheophyta</taxon>
        <taxon>Polypodiopsida</taxon>
        <taxon>Polypodiidae</taxon>
        <taxon>Polypodiales</taxon>
        <taxon>Pteridineae</taxon>
        <taxon>Pteridaceae</taxon>
        <taxon>Parkerioideae</taxon>
        <taxon>Ceratopteris</taxon>
    </lineage>
</organism>
<evidence type="ECO:0000256" key="6">
    <source>
        <dbReference type="SAM" id="MobiDB-lite"/>
    </source>
</evidence>
<reference evidence="8" key="1">
    <citation type="submission" date="2021-08" db="EMBL/GenBank/DDBJ databases">
        <title>WGS assembly of Ceratopteris richardii.</title>
        <authorList>
            <person name="Marchant D.B."/>
            <person name="Chen G."/>
            <person name="Jenkins J."/>
            <person name="Shu S."/>
            <person name="Leebens-Mack J."/>
            <person name="Grimwood J."/>
            <person name="Schmutz J."/>
            <person name="Soltis P."/>
            <person name="Soltis D."/>
            <person name="Chen Z.-H."/>
        </authorList>
    </citation>
    <scope>NUCLEOTIDE SEQUENCE</scope>
    <source>
        <strain evidence="8">Whitten #5841</strain>
        <tissue evidence="8">Leaf</tissue>
    </source>
</reference>
<dbReference type="GO" id="GO:0016740">
    <property type="term" value="F:transferase activity"/>
    <property type="evidence" value="ECO:0007669"/>
    <property type="project" value="UniProtKB-KW"/>
</dbReference>
<dbReference type="EMBL" id="CM035430">
    <property type="protein sequence ID" value="KAH7298671.1"/>
    <property type="molecule type" value="Genomic_DNA"/>
</dbReference>
<gene>
    <name evidence="8" type="ORF">KP509_25G053400</name>
</gene>
<evidence type="ECO:0000256" key="1">
    <source>
        <dbReference type="ARBA" id="ARBA00022679"/>
    </source>
</evidence>
<keyword evidence="9" id="KW-1185">Reference proteome</keyword>
<dbReference type="InterPro" id="IPR000608">
    <property type="entry name" value="UBC"/>
</dbReference>
<evidence type="ECO:0000256" key="4">
    <source>
        <dbReference type="ARBA" id="ARBA00022786"/>
    </source>
</evidence>